<evidence type="ECO:0000256" key="5">
    <source>
        <dbReference type="ARBA" id="ARBA00022741"/>
    </source>
</evidence>
<feature type="domain" description="DALR anticodon binding" evidence="11">
    <location>
        <begin position="584"/>
        <end position="679"/>
    </location>
</feature>
<dbReference type="InterPro" id="IPR015944">
    <property type="entry name" value="Gly-tRNA-synth_bsu"/>
</dbReference>
<dbReference type="Pfam" id="PF05746">
    <property type="entry name" value="DALR_1"/>
    <property type="match status" value="1"/>
</dbReference>
<name>A0A8J6TP87_9BACT</name>
<evidence type="ECO:0000256" key="6">
    <source>
        <dbReference type="ARBA" id="ARBA00022840"/>
    </source>
</evidence>
<dbReference type="EC" id="6.1.1.14" evidence="10"/>
<sequence length="693" mass="77088">MKSLLLEIGAEEIPAGYIEPALQSLSSTLMQKLTDARITHGSAKVFATPRRLALEIKKVADKQKPLTSEVLGPPEKVGLDKDGRPTMAAKKFAEKVGVSVDALAVKETKKGRYLSAKITEKGLATRTLLKTILPEVILATPFPKTMKWAELDIMFTRPIHSIVALLGNQVIPFEVGATKSGRHTFGHFFMHPKNVKISTPADYVKTLREAKVYVDLDARRKLVEREINKAAKKVGGRVLPDEELVDIVKNLVEYPVATVGKFDKEFLEIPREISITVMREHQKYFAVINKKGNLMPYFIAMNNTRTKDMNLVATGHEWVLRARLADGQFFFKSDLQESFEQRVEKLKGVLFQAKLGTVHQKVQRVQKLAEYLAIAAGKGSTEKKQVSRAAWLCKADLVSSVVNEFPKLQGVMGRVYALIDKEPNNVAAAIEEHYRPTYSGGPLPETVTGGLLSIADKIDSICGFFSVGLTPTGAADPYALRRQGIGIIQIILNQGFAFSLRKSIEKSLRLFGIKKAKQIQEVADQILTFLQNRMTYQLAEEGFSKDVIAAVADVSVDNVPAVWNRVRALQDLKTAPDFEPLAVAFKRVVNIIKKADVRIKKTVDEGLFEEKSEAALYAAYKQVNKNVAQYLDKGSLDKALHEIASLRDPVDAFFEGVMVMDKQKKIRDNRLALLKQISDLFGLFADFSKISTS</sequence>
<dbReference type="PANTHER" id="PTHR30075">
    <property type="entry name" value="GLYCYL-TRNA SYNTHETASE"/>
    <property type="match status" value="1"/>
</dbReference>
<dbReference type="InterPro" id="IPR008909">
    <property type="entry name" value="DALR_anticod-bd"/>
</dbReference>
<comment type="similarity">
    <text evidence="2 10">Belongs to the class-II aminoacyl-tRNA synthetase family.</text>
</comment>
<evidence type="ECO:0000313" key="12">
    <source>
        <dbReference type="EMBL" id="MBC8430748.1"/>
    </source>
</evidence>
<dbReference type="Pfam" id="PF02092">
    <property type="entry name" value="tRNA_synt_2f"/>
    <property type="match status" value="1"/>
</dbReference>
<evidence type="ECO:0000256" key="10">
    <source>
        <dbReference type="HAMAP-Rule" id="MF_00255"/>
    </source>
</evidence>
<evidence type="ECO:0000259" key="11">
    <source>
        <dbReference type="Pfam" id="PF05746"/>
    </source>
</evidence>
<dbReference type="GO" id="GO:0005829">
    <property type="term" value="C:cytosol"/>
    <property type="evidence" value="ECO:0007669"/>
    <property type="project" value="TreeGrafter"/>
</dbReference>
<evidence type="ECO:0000256" key="3">
    <source>
        <dbReference type="ARBA" id="ARBA00022490"/>
    </source>
</evidence>
<comment type="caution">
    <text evidence="12">The sequence shown here is derived from an EMBL/GenBank/DDBJ whole genome shotgun (WGS) entry which is preliminary data.</text>
</comment>
<dbReference type="PANTHER" id="PTHR30075:SF2">
    <property type="entry name" value="GLYCINE--TRNA LIGASE, CHLOROPLASTIC_MITOCHONDRIAL 2"/>
    <property type="match status" value="1"/>
</dbReference>
<evidence type="ECO:0000256" key="2">
    <source>
        <dbReference type="ARBA" id="ARBA00008226"/>
    </source>
</evidence>
<dbReference type="PROSITE" id="PS50861">
    <property type="entry name" value="AA_TRNA_LIGASE_II_GLYAB"/>
    <property type="match status" value="1"/>
</dbReference>
<accession>A0A8J6TP87</accession>
<dbReference type="GO" id="GO:0004820">
    <property type="term" value="F:glycine-tRNA ligase activity"/>
    <property type="evidence" value="ECO:0007669"/>
    <property type="project" value="UniProtKB-UniRule"/>
</dbReference>
<keyword evidence="3 10" id="KW-0963">Cytoplasm</keyword>
<keyword evidence="5 10" id="KW-0547">Nucleotide-binding</keyword>
<evidence type="ECO:0000256" key="7">
    <source>
        <dbReference type="ARBA" id="ARBA00022917"/>
    </source>
</evidence>
<dbReference type="NCBIfam" id="TIGR00211">
    <property type="entry name" value="glyS"/>
    <property type="match status" value="1"/>
</dbReference>
<organism evidence="12 13">
    <name type="scientific">Candidatus Desulfatibia vada</name>
    <dbReference type="NCBI Taxonomy" id="2841696"/>
    <lineage>
        <taxon>Bacteria</taxon>
        <taxon>Pseudomonadati</taxon>
        <taxon>Thermodesulfobacteriota</taxon>
        <taxon>Desulfobacteria</taxon>
        <taxon>Desulfobacterales</taxon>
        <taxon>Desulfobacterales incertae sedis</taxon>
        <taxon>Candidatus Desulfatibia</taxon>
    </lineage>
</organism>
<dbReference type="Proteomes" id="UP000605201">
    <property type="component" value="Unassembled WGS sequence"/>
</dbReference>
<proteinExistence type="inferred from homology"/>
<evidence type="ECO:0000256" key="8">
    <source>
        <dbReference type="ARBA" id="ARBA00023146"/>
    </source>
</evidence>
<dbReference type="GO" id="GO:0004814">
    <property type="term" value="F:arginine-tRNA ligase activity"/>
    <property type="evidence" value="ECO:0007669"/>
    <property type="project" value="InterPro"/>
</dbReference>
<evidence type="ECO:0000256" key="9">
    <source>
        <dbReference type="ARBA" id="ARBA00047937"/>
    </source>
</evidence>
<dbReference type="HAMAP" id="MF_00255">
    <property type="entry name" value="Gly_tRNA_synth_beta"/>
    <property type="match status" value="1"/>
</dbReference>
<keyword evidence="8 10" id="KW-0030">Aminoacyl-tRNA synthetase</keyword>
<evidence type="ECO:0000256" key="4">
    <source>
        <dbReference type="ARBA" id="ARBA00022598"/>
    </source>
</evidence>
<dbReference type="GO" id="GO:0006420">
    <property type="term" value="P:arginyl-tRNA aminoacylation"/>
    <property type="evidence" value="ECO:0007669"/>
    <property type="project" value="InterPro"/>
</dbReference>
<comment type="subcellular location">
    <subcellularLocation>
        <location evidence="1 10">Cytoplasm</location>
    </subcellularLocation>
</comment>
<keyword evidence="4 10" id="KW-0436">Ligase</keyword>
<dbReference type="GO" id="GO:0005524">
    <property type="term" value="F:ATP binding"/>
    <property type="evidence" value="ECO:0007669"/>
    <property type="project" value="UniProtKB-UniRule"/>
</dbReference>
<dbReference type="GO" id="GO:0006426">
    <property type="term" value="P:glycyl-tRNA aminoacylation"/>
    <property type="evidence" value="ECO:0007669"/>
    <property type="project" value="UniProtKB-UniRule"/>
</dbReference>
<comment type="subunit">
    <text evidence="10">Tetramer of two alpha and two beta subunits.</text>
</comment>
<dbReference type="EMBL" id="JACNIG010000077">
    <property type="protein sequence ID" value="MBC8430748.1"/>
    <property type="molecule type" value="Genomic_DNA"/>
</dbReference>
<dbReference type="SUPFAM" id="SSF109604">
    <property type="entry name" value="HD-domain/PDEase-like"/>
    <property type="match status" value="1"/>
</dbReference>
<keyword evidence="7 10" id="KW-0648">Protein biosynthesis</keyword>
<comment type="catalytic activity">
    <reaction evidence="9 10">
        <text>tRNA(Gly) + glycine + ATP = glycyl-tRNA(Gly) + AMP + diphosphate</text>
        <dbReference type="Rhea" id="RHEA:16013"/>
        <dbReference type="Rhea" id="RHEA-COMP:9664"/>
        <dbReference type="Rhea" id="RHEA-COMP:9683"/>
        <dbReference type="ChEBI" id="CHEBI:30616"/>
        <dbReference type="ChEBI" id="CHEBI:33019"/>
        <dbReference type="ChEBI" id="CHEBI:57305"/>
        <dbReference type="ChEBI" id="CHEBI:78442"/>
        <dbReference type="ChEBI" id="CHEBI:78522"/>
        <dbReference type="ChEBI" id="CHEBI:456215"/>
        <dbReference type="EC" id="6.1.1.14"/>
    </reaction>
</comment>
<reference evidence="12 13" key="1">
    <citation type="submission" date="2020-08" db="EMBL/GenBank/DDBJ databases">
        <title>Bridging the membrane lipid divide: bacteria of the FCB group superphylum have the potential to synthesize archaeal ether lipids.</title>
        <authorList>
            <person name="Villanueva L."/>
            <person name="Von Meijenfeldt F.A.B."/>
            <person name="Westbye A.B."/>
            <person name="Yadav S."/>
            <person name="Hopmans E.C."/>
            <person name="Dutilh B.E."/>
            <person name="Sinninghe Damste J.S."/>
        </authorList>
    </citation>
    <scope>NUCLEOTIDE SEQUENCE [LARGE SCALE GENOMIC DNA]</scope>
    <source>
        <strain evidence="12">NIOZ-UU17</strain>
    </source>
</reference>
<dbReference type="InterPro" id="IPR006194">
    <property type="entry name" value="Gly-tRNA-synth_heterodimer"/>
</dbReference>
<evidence type="ECO:0000313" key="13">
    <source>
        <dbReference type="Proteomes" id="UP000605201"/>
    </source>
</evidence>
<protein>
    <recommendedName>
        <fullName evidence="10">Glycine--tRNA ligase beta subunit</fullName>
        <ecNumber evidence="10">6.1.1.14</ecNumber>
    </recommendedName>
    <alternativeName>
        <fullName evidence="10">Glycyl-tRNA synthetase beta subunit</fullName>
        <shortName evidence="10">GlyRS</shortName>
    </alternativeName>
</protein>
<gene>
    <name evidence="10" type="primary">glyS</name>
    <name evidence="12" type="ORF">H8D96_02400</name>
</gene>
<dbReference type="AlphaFoldDB" id="A0A8J6TP87"/>
<evidence type="ECO:0000256" key="1">
    <source>
        <dbReference type="ARBA" id="ARBA00004496"/>
    </source>
</evidence>
<keyword evidence="6 10" id="KW-0067">ATP-binding</keyword>
<dbReference type="PRINTS" id="PR01045">
    <property type="entry name" value="TRNASYNTHGB"/>
</dbReference>